<dbReference type="Proteomes" id="UP000678393">
    <property type="component" value="Unassembled WGS sequence"/>
</dbReference>
<gene>
    <name evidence="2" type="ORF">CUNI_LOCUS5555</name>
</gene>
<name>A0A8S3YRY1_9EUPU</name>
<dbReference type="AlphaFoldDB" id="A0A8S3YRY1"/>
<comment type="caution">
    <text evidence="2">The sequence shown here is derived from an EMBL/GenBank/DDBJ whole genome shotgun (WGS) entry which is preliminary data.</text>
</comment>
<protein>
    <submittedName>
        <fullName evidence="2">Uncharacterized protein</fullName>
    </submittedName>
</protein>
<proteinExistence type="predicted"/>
<dbReference type="OrthoDB" id="6150484at2759"/>
<organism evidence="2 3">
    <name type="scientific">Candidula unifasciata</name>
    <dbReference type="NCBI Taxonomy" id="100452"/>
    <lineage>
        <taxon>Eukaryota</taxon>
        <taxon>Metazoa</taxon>
        <taxon>Spiralia</taxon>
        <taxon>Lophotrochozoa</taxon>
        <taxon>Mollusca</taxon>
        <taxon>Gastropoda</taxon>
        <taxon>Heterobranchia</taxon>
        <taxon>Euthyneura</taxon>
        <taxon>Panpulmonata</taxon>
        <taxon>Eupulmonata</taxon>
        <taxon>Stylommatophora</taxon>
        <taxon>Helicina</taxon>
        <taxon>Helicoidea</taxon>
        <taxon>Geomitridae</taxon>
        <taxon>Candidula</taxon>
    </lineage>
</organism>
<keyword evidence="3" id="KW-1185">Reference proteome</keyword>
<sequence>MANKYLGVPDNKELVVKGTGLSPQVSRSPSPDSSIFSDSGTERSEDYTVLDGVKEMNEMLLKQIQAIRRQIDISEKTYNEEKAKLIASKNTELRQRDNEISNLTHSLQSKDENINQLKRVGAEKDKLIQDKGVEVENLKNMIEQIQDKAKKIHKKVKRAQRKTPAKAEEDNATESLQDDEIQQLRSEMEELKVRVASLEDELAKAIEVIQEQNEQMGIMSDEKKDIEAKLSEKFKKMSESMRRDVERTCQVLLKNNEEMQQLKQQNSGIRSELNYIKNQLTVLVQQRGDKRTADNTEDLAVDEASENICNRKQVFLTTVNQTQKLPAIPKDFKKAPKLQRESSQIFTPSNQKNVELQPSYNATRARLHTHYPASDQAKRSVFLSADSTTRGMGRGRLNTTSSLSVQTLNPPVGANINRQNVIPPIAQKSKQGKPFPSPRGGVKRDPKK</sequence>
<reference evidence="2" key="1">
    <citation type="submission" date="2021-04" db="EMBL/GenBank/DDBJ databases">
        <authorList>
            <consortium name="Molecular Ecology Group"/>
        </authorList>
    </citation>
    <scope>NUCLEOTIDE SEQUENCE</scope>
</reference>
<feature type="region of interest" description="Disordered" evidence="1">
    <location>
        <begin position="16"/>
        <end position="43"/>
    </location>
</feature>
<evidence type="ECO:0000256" key="1">
    <source>
        <dbReference type="SAM" id="MobiDB-lite"/>
    </source>
</evidence>
<accession>A0A8S3YRY1</accession>
<dbReference type="EMBL" id="CAJHNH020000811">
    <property type="protein sequence ID" value="CAG5119997.1"/>
    <property type="molecule type" value="Genomic_DNA"/>
</dbReference>
<dbReference type="Gene3D" id="1.10.287.1490">
    <property type="match status" value="1"/>
</dbReference>
<evidence type="ECO:0000313" key="3">
    <source>
        <dbReference type="Proteomes" id="UP000678393"/>
    </source>
</evidence>
<evidence type="ECO:0000313" key="2">
    <source>
        <dbReference type="EMBL" id="CAG5119997.1"/>
    </source>
</evidence>
<feature type="region of interest" description="Disordered" evidence="1">
    <location>
        <begin position="156"/>
        <end position="177"/>
    </location>
</feature>
<feature type="region of interest" description="Disordered" evidence="1">
    <location>
        <begin position="408"/>
        <end position="448"/>
    </location>
</feature>
<feature type="compositionally biased region" description="Low complexity" evidence="1">
    <location>
        <begin position="22"/>
        <end position="39"/>
    </location>
</feature>